<dbReference type="Pfam" id="PF16589">
    <property type="entry name" value="BRCT_2"/>
    <property type="match status" value="1"/>
</dbReference>
<feature type="compositionally biased region" description="Basic and acidic residues" evidence="1">
    <location>
        <begin position="81"/>
        <end position="94"/>
    </location>
</feature>
<dbReference type="GO" id="GO:0017125">
    <property type="term" value="F:deoxycytidyl transferase activity"/>
    <property type="evidence" value="ECO:0007669"/>
    <property type="project" value="TreeGrafter"/>
</dbReference>
<proteinExistence type="predicted"/>
<protein>
    <recommendedName>
        <fullName evidence="2">BRCT domain-containing protein</fullName>
    </recommendedName>
</protein>
<feature type="region of interest" description="Disordered" evidence="1">
    <location>
        <begin position="9"/>
        <end position="39"/>
    </location>
</feature>
<evidence type="ECO:0000313" key="4">
    <source>
        <dbReference type="Proteomes" id="UP000284706"/>
    </source>
</evidence>
<dbReference type="OrthoDB" id="427711at2759"/>
<accession>A0A409YW34</accession>
<dbReference type="PANTHER" id="PTHR45990:SF1">
    <property type="entry name" value="DNA REPAIR PROTEIN REV1"/>
    <property type="match status" value="1"/>
</dbReference>
<name>A0A409YW34_9AGAR</name>
<dbReference type="SUPFAM" id="SSF52113">
    <property type="entry name" value="BRCT domain"/>
    <property type="match status" value="1"/>
</dbReference>
<organism evidence="3 4">
    <name type="scientific">Gymnopilus dilepis</name>
    <dbReference type="NCBI Taxonomy" id="231916"/>
    <lineage>
        <taxon>Eukaryota</taxon>
        <taxon>Fungi</taxon>
        <taxon>Dikarya</taxon>
        <taxon>Basidiomycota</taxon>
        <taxon>Agaricomycotina</taxon>
        <taxon>Agaricomycetes</taxon>
        <taxon>Agaricomycetidae</taxon>
        <taxon>Agaricales</taxon>
        <taxon>Agaricineae</taxon>
        <taxon>Hymenogastraceae</taxon>
        <taxon>Gymnopilus</taxon>
    </lineage>
</organism>
<feature type="domain" description="BRCT" evidence="2">
    <location>
        <begin position="106"/>
        <end position="199"/>
    </location>
</feature>
<dbReference type="GO" id="GO:0005634">
    <property type="term" value="C:nucleus"/>
    <property type="evidence" value="ECO:0007669"/>
    <property type="project" value="TreeGrafter"/>
</dbReference>
<dbReference type="Gene3D" id="3.40.50.10190">
    <property type="entry name" value="BRCT domain"/>
    <property type="match status" value="1"/>
</dbReference>
<dbReference type="Proteomes" id="UP000284706">
    <property type="component" value="Unassembled WGS sequence"/>
</dbReference>
<dbReference type="SMART" id="SM00292">
    <property type="entry name" value="BRCT"/>
    <property type="match status" value="1"/>
</dbReference>
<comment type="caution">
    <text evidence="3">The sequence shown here is derived from an EMBL/GenBank/DDBJ whole genome shotgun (WGS) entry which is preliminary data.</text>
</comment>
<dbReference type="PROSITE" id="PS50172">
    <property type="entry name" value="BRCT"/>
    <property type="match status" value="1"/>
</dbReference>
<dbReference type="GO" id="GO:0042276">
    <property type="term" value="P:error-prone translesion synthesis"/>
    <property type="evidence" value="ECO:0007669"/>
    <property type="project" value="TreeGrafter"/>
</dbReference>
<dbReference type="GO" id="GO:0070987">
    <property type="term" value="P:error-free translesion synthesis"/>
    <property type="evidence" value="ECO:0007669"/>
    <property type="project" value="TreeGrafter"/>
</dbReference>
<dbReference type="InterPro" id="IPR001357">
    <property type="entry name" value="BRCT_dom"/>
</dbReference>
<reference evidence="3 4" key="1">
    <citation type="journal article" date="2018" name="Evol. Lett.">
        <title>Horizontal gene cluster transfer increased hallucinogenic mushroom diversity.</title>
        <authorList>
            <person name="Reynolds H.T."/>
            <person name="Vijayakumar V."/>
            <person name="Gluck-Thaler E."/>
            <person name="Korotkin H.B."/>
            <person name="Matheny P.B."/>
            <person name="Slot J.C."/>
        </authorList>
    </citation>
    <scope>NUCLEOTIDE SEQUENCE [LARGE SCALE GENOMIC DNA]</scope>
    <source>
        <strain evidence="3 4">SRW20</strain>
    </source>
</reference>
<dbReference type="InterPro" id="IPR036420">
    <property type="entry name" value="BRCT_dom_sf"/>
</dbReference>
<dbReference type="PANTHER" id="PTHR45990">
    <property type="entry name" value="DNA REPAIR PROTEIN REV1"/>
    <property type="match status" value="1"/>
</dbReference>
<dbReference type="AlphaFoldDB" id="A0A409YW34"/>
<dbReference type="GO" id="GO:0003887">
    <property type="term" value="F:DNA-directed DNA polymerase activity"/>
    <property type="evidence" value="ECO:0007669"/>
    <property type="project" value="TreeGrafter"/>
</dbReference>
<gene>
    <name evidence="3" type="ORF">CVT26_012633</name>
</gene>
<keyword evidence="4" id="KW-1185">Reference proteome</keyword>
<dbReference type="EMBL" id="NHYE01000160">
    <property type="protein sequence ID" value="PPR07200.1"/>
    <property type="molecule type" value="Genomic_DNA"/>
</dbReference>
<evidence type="ECO:0000256" key="1">
    <source>
        <dbReference type="SAM" id="MobiDB-lite"/>
    </source>
</evidence>
<evidence type="ECO:0000259" key="2">
    <source>
        <dbReference type="PROSITE" id="PS50172"/>
    </source>
</evidence>
<dbReference type="InParanoid" id="A0A409YW34"/>
<feature type="region of interest" description="Disordered" evidence="1">
    <location>
        <begin position="74"/>
        <end position="105"/>
    </location>
</feature>
<dbReference type="STRING" id="231916.A0A409YW34"/>
<evidence type="ECO:0000313" key="3">
    <source>
        <dbReference type="EMBL" id="PPR07200.1"/>
    </source>
</evidence>
<sequence length="207" mass="22923">MDSYFPVVAKSTSIGCRKSRPSSGNDRDKKPSHGISNFTSASNITKDLLTTLSHTSNPITHSDIYERTDHIVSFSTGHQVSEGRRKTVHSEDRRSKLHAQQGQASKEAGVLKNTKIYVNGYLESTTDIEIKRLITQAGGTVMYSASQSTHIVTSRPLSGSKTEKLLTKRKGPHLYVIKPEWVLDSIATGRRLPERGYSVTKLSYGFL</sequence>